<gene>
    <name evidence="1" type="ORF">I6U51_01380</name>
</gene>
<keyword evidence="2" id="KW-1185">Reference proteome</keyword>
<reference evidence="1" key="1">
    <citation type="submission" date="2020-12" db="EMBL/GenBank/DDBJ databases">
        <title>Clostridium thailandense sp. nov., a novel acetogenic bacterium isolated from peat land soil in Thailand.</title>
        <authorList>
            <person name="Chaikitkaew S."/>
            <person name="Birkeland N.K."/>
        </authorList>
    </citation>
    <scope>NUCLEOTIDE SEQUENCE</scope>
    <source>
        <strain evidence="1">DSM 17425</strain>
    </source>
</reference>
<dbReference type="EMBL" id="JAEEGB010000003">
    <property type="protein sequence ID" value="MBI6871356.1"/>
    <property type="molecule type" value="Genomic_DNA"/>
</dbReference>
<dbReference type="Gene3D" id="3.30.429.10">
    <property type="entry name" value="Macrophage Migration Inhibitory Factor"/>
    <property type="match status" value="1"/>
</dbReference>
<sequence>MLSEIVNKITIEITKEKEETLKKRIEDCVKYCLNQVNFEINFEDKYPIYFGGKEVEKGVFVNLEVYNRKQSKEKYIGLKEQIRKVYLEELEIPEERIFIQFDDYED</sequence>
<accession>A0A934HN78</accession>
<dbReference type="SUPFAM" id="SSF55331">
    <property type="entry name" value="Tautomerase/MIF"/>
    <property type="match status" value="1"/>
</dbReference>
<dbReference type="AlphaFoldDB" id="A0A934HN78"/>
<organism evidence="1 2">
    <name type="scientific">Clostridium aciditolerans</name>
    <dbReference type="NCBI Taxonomy" id="339861"/>
    <lineage>
        <taxon>Bacteria</taxon>
        <taxon>Bacillati</taxon>
        <taxon>Bacillota</taxon>
        <taxon>Clostridia</taxon>
        <taxon>Eubacteriales</taxon>
        <taxon>Clostridiaceae</taxon>
        <taxon>Clostridium</taxon>
    </lineage>
</organism>
<proteinExistence type="predicted"/>
<dbReference type="RefSeq" id="WP_211140821.1">
    <property type="nucleotide sequence ID" value="NZ_JAEEGB010000003.1"/>
</dbReference>
<name>A0A934HN78_9CLOT</name>
<evidence type="ECO:0000313" key="1">
    <source>
        <dbReference type="EMBL" id="MBI6871356.1"/>
    </source>
</evidence>
<comment type="caution">
    <text evidence="1">The sequence shown here is derived from an EMBL/GenBank/DDBJ whole genome shotgun (WGS) entry which is preliminary data.</text>
</comment>
<protein>
    <submittedName>
        <fullName evidence="1">Uncharacterized protein</fullName>
    </submittedName>
</protein>
<evidence type="ECO:0000313" key="2">
    <source>
        <dbReference type="Proteomes" id="UP000622687"/>
    </source>
</evidence>
<dbReference type="Proteomes" id="UP000622687">
    <property type="component" value="Unassembled WGS sequence"/>
</dbReference>
<dbReference type="InterPro" id="IPR014347">
    <property type="entry name" value="Tautomerase/MIF_sf"/>
</dbReference>